<evidence type="ECO:0000256" key="2">
    <source>
        <dbReference type="ARBA" id="ARBA00023015"/>
    </source>
</evidence>
<dbReference type="PANTHER" id="PTHR43133">
    <property type="entry name" value="RNA POLYMERASE ECF-TYPE SIGMA FACTO"/>
    <property type="match status" value="1"/>
</dbReference>
<dbReference type="Gene3D" id="1.10.1740.10">
    <property type="match status" value="1"/>
</dbReference>
<evidence type="ECO:0000256" key="3">
    <source>
        <dbReference type="ARBA" id="ARBA00023082"/>
    </source>
</evidence>
<keyword evidence="2" id="KW-0805">Transcription regulation</keyword>
<dbReference type="SUPFAM" id="SSF88946">
    <property type="entry name" value="Sigma2 domain of RNA polymerase sigma factors"/>
    <property type="match status" value="1"/>
</dbReference>
<dbReference type="InterPro" id="IPR013324">
    <property type="entry name" value="RNA_pol_sigma_r3/r4-like"/>
</dbReference>
<dbReference type="AlphaFoldDB" id="A0AB73B6L8"/>
<dbReference type="GO" id="GO:0016987">
    <property type="term" value="F:sigma factor activity"/>
    <property type="evidence" value="ECO:0007669"/>
    <property type="project" value="UniProtKB-KW"/>
</dbReference>
<keyword evidence="5" id="KW-0804">Transcription</keyword>
<proteinExistence type="inferred from homology"/>
<dbReference type="InterPro" id="IPR036388">
    <property type="entry name" value="WH-like_DNA-bd_sf"/>
</dbReference>
<feature type="compositionally biased region" description="Polar residues" evidence="6">
    <location>
        <begin position="1"/>
        <end position="18"/>
    </location>
</feature>
<evidence type="ECO:0000313" key="10">
    <source>
        <dbReference type="Proteomes" id="UP000315353"/>
    </source>
</evidence>
<dbReference type="Pfam" id="PF04542">
    <property type="entry name" value="Sigma70_r2"/>
    <property type="match status" value="1"/>
</dbReference>
<dbReference type="InterPro" id="IPR013325">
    <property type="entry name" value="RNA_pol_sigma_r2"/>
</dbReference>
<feature type="region of interest" description="Disordered" evidence="6">
    <location>
        <begin position="1"/>
        <end position="23"/>
    </location>
</feature>
<dbReference type="InterPro" id="IPR013249">
    <property type="entry name" value="RNA_pol_sigma70_r4_t2"/>
</dbReference>
<dbReference type="Proteomes" id="UP000315353">
    <property type="component" value="Unassembled WGS sequence"/>
</dbReference>
<dbReference type="InterPro" id="IPR014284">
    <property type="entry name" value="RNA_pol_sigma-70_dom"/>
</dbReference>
<comment type="caution">
    <text evidence="9">The sequence shown here is derived from an EMBL/GenBank/DDBJ whole genome shotgun (WGS) entry which is preliminary data.</text>
</comment>
<dbReference type="GO" id="GO:0006352">
    <property type="term" value="P:DNA-templated transcription initiation"/>
    <property type="evidence" value="ECO:0007669"/>
    <property type="project" value="InterPro"/>
</dbReference>
<dbReference type="PANTHER" id="PTHR43133:SF8">
    <property type="entry name" value="RNA POLYMERASE SIGMA FACTOR HI_1459-RELATED"/>
    <property type="match status" value="1"/>
</dbReference>
<feature type="domain" description="RNA polymerase sigma factor 70 region 4 type 2" evidence="8">
    <location>
        <begin position="142"/>
        <end position="190"/>
    </location>
</feature>
<dbReference type="RefSeq" id="WP_075730889.1">
    <property type="nucleotide sequence ID" value="NZ_BJNB01000011.1"/>
</dbReference>
<evidence type="ECO:0000259" key="8">
    <source>
        <dbReference type="Pfam" id="PF08281"/>
    </source>
</evidence>
<dbReference type="Pfam" id="PF08281">
    <property type="entry name" value="Sigma70_r4_2"/>
    <property type="match status" value="1"/>
</dbReference>
<gene>
    <name evidence="9" type="ORF">CFL01nite_09590</name>
</gene>
<organism evidence="9 10">
    <name type="scientific">Corynebacterium flavescens</name>
    <dbReference type="NCBI Taxonomy" id="28028"/>
    <lineage>
        <taxon>Bacteria</taxon>
        <taxon>Bacillati</taxon>
        <taxon>Actinomycetota</taxon>
        <taxon>Actinomycetes</taxon>
        <taxon>Mycobacteriales</taxon>
        <taxon>Corynebacteriaceae</taxon>
        <taxon>Corynebacterium</taxon>
    </lineage>
</organism>
<dbReference type="Gene3D" id="1.10.10.10">
    <property type="entry name" value="Winged helix-like DNA-binding domain superfamily/Winged helix DNA-binding domain"/>
    <property type="match status" value="1"/>
</dbReference>
<dbReference type="CDD" id="cd06171">
    <property type="entry name" value="Sigma70_r4"/>
    <property type="match status" value="1"/>
</dbReference>
<dbReference type="GeneID" id="82881545"/>
<evidence type="ECO:0000256" key="6">
    <source>
        <dbReference type="SAM" id="MobiDB-lite"/>
    </source>
</evidence>
<keyword evidence="4" id="KW-0238">DNA-binding</keyword>
<dbReference type="EMBL" id="BJNB01000011">
    <property type="protein sequence ID" value="GEB97464.1"/>
    <property type="molecule type" value="Genomic_DNA"/>
</dbReference>
<dbReference type="GO" id="GO:0003677">
    <property type="term" value="F:DNA binding"/>
    <property type="evidence" value="ECO:0007669"/>
    <property type="project" value="UniProtKB-KW"/>
</dbReference>
<comment type="similarity">
    <text evidence="1">Belongs to the sigma-70 factor family. ECF subfamily.</text>
</comment>
<evidence type="ECO:0000259" key="7">
    <source>
        <dbReference type="Pfam" id="PF04542"/>
    </source>
</evidence>
<dbReference type="InterPro" id="IPR039425">
    <property type="entry name" value="RNA_pol_sigma-70-like"/>
</dbReference>
<protein>
    <submittedName>
        <fullName evidence="9">RNA polymerase sigma factor</fullName>
    </submittedName>
</protein>
<dbReference type="SUPFAM" id="SSF88659">
    <property type="entry name" value="Sigma3 and sigma4 domains of RNA polymerase sigma factors"/>
    <property type="match status" value="1"/>
</dbReference>
<evidence type="ECO:0000256" key="1">
    <source>
        <dbReference type="ARBA" id="ARBA00010641"/>
    </source>
</evidence>
<reference evidence="9 10" key="1">
    <citation type="submission" date="2019-06" db="EMBL/GenBank/DDBJ databases">
        <title>Whole genome shotgun sequence of Corynebacterium flavescens NBRC 14136.</title>
        <authorList>
            <person name="Hosoyama A."/>
            <person name="Uohara A."/>
            <person name="Ohji S."/>
            <person name="Ichikawa N."/>
        </authorList>
    </citation>
    <scope>NUCLEOTIDE SEQUENCE [LARGE SCALE GENOMIC DNA]</scope>
    <source>
        <strain evidence="9 10">NBRC 14136</strain>
    </source>
</reference>
<accession>A0AB73B6L8</accession>
<feature type="domain" description="RNA polymerase sigma-70 region 2" evidence="7">
    <location>
        <begin position="42"/>
        <end position="108"/>
    </location>
</feature>
<dbReference type="NCBIfam" id="TIGR02937">
    <property type="entry name" value="sigma70-ECF"/>
    <property type="match status" value="1"/>
</dbReference>
<sequence length="197" mass="22252">MSSTAQRSDQKAATQQPELQEPTDHELVQAYIEGDNKAFSAIVERHRKRLTYAARKYTRSDDEAQDVVQEALLRASSKIHTFRREAALGTWLHRLVMNSGYDYLNHRANRENLSLDSADFSDDRNPLLSHHPNAGLDEHLTLKDALALLREDQRTALYLTDIAGYPISEVAAAQGVRPGTIKSRRSRAREVLRAAMT</sequence>
<evidence type="ECO:0000313" key="9">
    <source>
        <dbReference type="EMBL" id="GEB97464.1"/>
    </source>
</evidence>
<dbReference type="InterPro" id="IPR007627">
    <property type="entry name" value="RNA_pol_sigma70_r2"/>
</dbReference>
<evidence type="ECO:0000256" key="4">
    <source>
        <dbReference type="ARBA" id="ARBA00023125"/>
    </source>
</evidence>
<keyword evidence="3" id="KW-0731">Sigma factor</keyword>
<name>A0AB73B6L8_CORFL</name>
<evidence type="ECO:0000256" key="5">
    <source>
        <dbReference type="ARBA" id="ARBA00023163"/>
    </source>
</evidence>